<evidence type="ECO:0000313" key="3">
    <source>
        <dbReference type="Proteomes" id="UP000191154"/>
    </source>
</evidence>
<comment type="caution">
    <text evidence="2">The sequence shown here is derived from an EMBL/GenBank/DDBJ whole genome shotgun (WGS) entry which is preliminary data.</text>
</comment>
<name>A0A1S8NBU2_CLOSA</name>
<dbReference type="AlphaFoldDB" id="A0A1S8NBU2"/>
<evidence type="ECO:0000313" key="2">
    <source>
        <dbReference type="EMBL" id="OOM13964.1"/>
    </source>
</evidence>
<keyword evidence="1" id="KW-0812">Transmembrane</keyword>
<keyword evidence="1" id="KW-0472">Membrane</keyword>
<accession>A0A1S8NBU2</accession>
<organism evidence="2 3">
    <name type="scientific">Clostridium saccharobutylicum</name>
    <dbReference type="NCBI Taxonomy" id="169679"/>
    <lineage>
        <taxon>Bacteria</taxon>
        <taxon>Bacillati</taxon>
        <taxon>Bacillota</taxon>
        <taxon>Clostridia</taxon>
        <taxon>Eubacteriales</taxon>
        <taxon>Clostridiaceae</taxon>
        <taxon>Clostridium</taxon>
    </lineage>
</organism>
<dbReference type="RefSeq" id="WP_242949916.1">
    <property type="nucleotide sequence ID" value="NZ_LZYZ01000003.1"/>
</dbReference>
<gene>
    <name evidence="2" type="ORF">CLOSAC_20500</name>
</gene>
<feature type="transmembrane region" description="Helical" evidence="1">
    <location>
        <begin position="6"/>
        <end position="30"/>
    </location>
</feature>
<proteinExistence type="predicted"/>
<reference evidence="2 3" key="1">
    <citation type="submission" date="2016-05" db="EMBL/GenBank/DDBJ databases">
        <title>Microbial solvent formation.</title>
        <authorList>
            <person name="Poehlein A."/>
            <person name="Montoya Solano J.D."/>
            <person name="Flitsch S."/>
            <person name="Krabben P."/>
            <person name="Duerre P."/>
            <person name="Daniel R."/>
        </authorList>
    </citation>
    <scope>NUCLEOTIDE SEQUENCE [LARGE SCALE GENOMIC DNA]</scope>
    <source>
        <strain evidence="2 3">L1-8</strain>
    </source>
</reference>
<evidence type="ECO:0000256" key="1">
    <source>
        <dbReference type="SAM" id="Phobius"/>
    </source>
</evidence>
<dbReference type="EMBL" id="LZYZ01000003">
    <property type="protein sequence ID" value="OOM13964.1"/>
    <property type="molecule type" value="Genomic_DNA"/>
</dbReference>
<sequence length="60" mass="6954">MNTITSLYNLTLFLVGCCVITIVTTVCYIIEIIKYTKKEMLLTEKIEKIKIDNIINKENI</sequence>
<keyword evidence="1" id="KW-1133">Transmembrane helix</keyword>
<dbReference type="Proteomes" id="UP000191154">
    <property type="component" value="Unassembled WGS sequence"/>
</dbReference>
<protein>
    <submittedName>
        <fullName evidence="2">Uncharacterized protein</fullName>
    </submittedName>
</protein>